<name>A0A8H7S2H4_9FUNG</name>
<evidence type="ECO:0000256" key="1">
    <source>
        <dbReference type="ARBA" id="ARBA00022801"/>
    </source>
</evidence>
<keyword evidence="1 4" id="KW-0378">Hydrolase</keyword>
<feature type="active site" description="Proton acceptor" evidence="4">
    <location>
        <position position="379"/>
    </location>
</feature>
<feature type="domain" description="PNPLA" evidence="6">
    <location>
        <begin position="197"/>
        <end position="392"/>
    </location>
</feature>
<evidence type="ECO:0000256" key="5">
    <source>
        <dbReference type="SAM" id="MobiDB-lite"/>
    </source>
</evidence>
<keyword evidence="2 4" id="KW-0442">Lipid degradation</keyword>
<dbReference type="PROSITE" id="PS51635">
    <property type="entry name" value="PNPLA"/>
    <property type="match status" value="1"/>
</dbReference>
<feature type="short sequence motif" description="GXGXXG" evidence="4">
    <location>
        <begin position="201"/>
        <end position="206"/>
    </location>
</feature>
<dbReference type="PANTHER" id="PTHR14226">
    <property type="entry name" value="NEUROPATHY TARGET ESTERASE/SWISS CHEESE D.MELANOGASTER"/>
    <property type="match status" value="1"/>
</dbReference>
<evidence type="ECO:0000256" key="4">
    <source>
        <dbReference type="PROSITE-ProRule" id="PRU01161"/>
    </source>
</evidence>
<reference evidence="7 8" key="1">
    <citation type="submission" date="2020-12" db="EMBL/GenBank/DDBJ databases">
        <title>Metabolic potential, ecology and presence of endohyphal bacteria is reflected in genomic diversity of Mucoromycotina.</title>
        <authorList>
            <person name="Muszewska A."/>
            <person name="Okrasinska A."/>
            <person name="Steczkiewicz K."/>
            <person name="Drgas O."/>
            <person name="Orlowska M."/>
            <person name="Perlinska-Lenart U."/>
            <person name="Aleksandrzak-Piekarczyk T."/>
            <person name="Szatraj K."/>
            <person name="Zielenkiewicz U."/>
            <person name="Pilsyk S."/>
            <person name="Malc E."/>
            <person name="Mieczkowski P."/>
            <person name="Kruszewska J.S."/>
            <person name="Biernat P."/>
            <person name="Pawlowska J."/>
        </authorList>
    </citation>
    <scope>NUCLEOTIDE SEQUENCE [LARGE SCALE GENOMIC DNA]</scope>
    <source>
        <strain evidence="7 8">CBS 142.35</strain>
    </source>
</reference>
<protein>
    <recommendedName>
        <fullName evidence="6">PNPLA domain-containing protein</fullName>
    </recommendedName>
</protein>
<dbReference type="GO" id="GO:0006641">
    <property type="term" value="P:triglyceride metabolic process"/>
    <property type="evidence" value="ECO:0007669"/>
    <property type="project" value="UniProtKB-ARBA"/>
</dbReference>
<evidence type="ECO:0000256" key="2">
    <source>
        <dbReference type="ARBA" id="ARBA00022963"/>
    </source>
</evidence>
<dbReference type="InterPro" id="IPR016035">
    <property type="entry name" value="Acyl_Trfase/lysoPLipase"/>
</dbReference>
<dbReference type="GO" id="GO:0004806">
    <property type="term" value="F:triacylglycerol lipase activity"/>
    <property type="evidence" value="ECO:0007669"/>
    <property type="project" value="InterPro"/>
</dbReference>
<accession>A0A8H7S2H4</accession>
<dbReference type="GO" id="GO:0016042">
    <property type="term" value="P:lipid catabolic process"/>
    <property type="evidence" value="ECO:0007669"/>
    <property type="project" value="UniProtKB-UniRule"/>
</dbReference>
<dbReference type="AlphaFoldDB" id="A0A8H7S2H4"/>
<comment type="caution">
    <text evidence="4">Lacks conserved residue(s) required for the propagation of feature annotation.</text>
</comment>
<evidence type="ECO:0000313" key="8">
    <source>
        <dbReference type="Proteomes" id="UP000646827"/>
    </source>
</evidence>
<sequence length="628" mass="70679">MVSTINPDDKDNAWPATTPNNMTTPVVGNIKAVVYDVASFYSNKVYNQLVNPSDPKAYYKHLLKAATNYEQWAEAAAVLDDIEGLDAWKRDPADNEYDWELIQTRLHQLRRVRETTQSQSAMIFALRTSLSRNLGDMGNSKLYSHSRIGTKALISSYIDEVVHQLNWVCDELSPDLDLRAKHEFFMTIRQSFGRTALLLSGGGTLGLNHLGVLKCLHSARLLPRIISGASSGSIMASMLCTKTDDEIPYMFNPTGIKLDVFERNGEPDTPWMRLQRLVSKGQLYDLEILQDAMRSNLGDITFQEAFNRTRWILNITVSSSTVYDMPRLLNYLTAPNVLIWSAVAVSCSVPFFYGSSQLYAKDKNGNVVPWHPSEQLYIDGSVDNDLPMNKLSELFNVNHFIVCQVNPHVIPFLPKTNSSSRARQAASFCMHMAKSEIQHRCTQLTELGVVPSFFNKVQSIISQKYSGDITIIPEVGYGDFLKVLSNPTNDLVMDAIIRGERATWPKISIIRNHLQIELTIDAILYRLRLRRLGELPFNNGNSTNSTPLVTSMSSTTTSRPTLENRACSHLDVPRARDRERISTQRGLAMTAERNRDDESTSNDNSSTSNRQNNDRTIDSDYETNGQAT</sequence>
<evidence type="ECO:0000259" key="6">
    <source>
        <dbReference type="PROSITE" id="PS51635"/>
    </source>
</evidence>
<dbReference type="Gene3D" id="3.40.1090.10">
    <property type="entry name" value="Cytosolic phospholipase A2 catalytic domain"/>
    <property type="match status" value="2"/>
</dbReference>
<feature type="active site" description="Nucleophile" evidence="4">
    <location>
        <position position="230"/>
    </location>
</feature>
<dbReference type="PANTHER" id="PTHR14226:SF10">
    <property type="entry name" value="TRIACYLGLYCEROL LIPASE 4-RELATED"/>
    <property type="match status" value="1"/>
</dbReference>
<evidence type="ECO:0000313" key="7">
    <source>
        <dbReference type="EMBL" id="KAG2222374.1"/>
    </source>
</evidence>
<evidence type="ECO:0000256" key="3">
    <source>
        <dbReference type="ARBA" id="ARBA00023098"/>
    </source>
</evidence>
<gene>
    <name evidence="7" type="ORF">INT45_006896</name>
</gene>
<feature type="compositionally biased region" description="Low complexity" evidence="5">
    <location>
        <begin position="601"/>
        <end position="611"/>
    </location>
</feature>
<feature type="region of interest" description="Disordered" evidence="5">
    <location>
        <begin position="536"/>
        <end position="628"/>
    </location>
</feature>
<keyword evidence="3 4" id="KW-0443">Lipid metabolism</keyword>
<dbReference type="SUPFAM" id="SSF52151">
    <property type="entry name" value="FabD/lysophospholipase-like"/>
    <property type="match status" value="1"/>
</dbReference>
<feature type="compositionally biased region" description="Basic and acidic residues" evidence="5">
    <location>
        <begin position="566"/>
        <end position="582"/>
    </location>
</feature>
<feature type="short sequence motif" description="GXSXG" evidence="4">
    <location>
        <begin position="228"/>
        <end position="232"/>
    </location>
</feature>
<dbReference type="Pfam" id="PF01734">
    <property type="entry name" value="Patatin"/>
    <property type="match status" value="1"/>
</dbReference>
<keyword evidence="8" id="KW-1185">Reference proteome</keyword>
<proteinExistence type="predicted"/>
<dbReference type="InterPro" id="IPR021771">
    <property type="entry name" value="Triacylglycerol_lipase_N"/>
</dbReference>
<dbReference type="OrthoDB" id="10049244at2759"/>
<dbReference type="Pfam" id="PF11815">
    <property type="entry name" value="DUF3336"/>
    <property type="match status" value="1"/>
</dbReference>
<dbReference type="Proteomes" id="UP000646827">
    <property type="component" value="Unassembled WGS sequence"/>
</dbReference>
<organism evidence="7 8">
    <name type="scientific">Circinella minor</name>
    <dbReference type="NCBI Taxonomy" id="1195481"/>
    <lineage>
        <taxon>Eukaryota</taxon>
        <taxon>Fungi</taxon>
        <taxon>Fungi incertae sedis</taxon>
        <taxon>Mucoromycota</taxon>
        <taxon>Mucoromycotina</taxon>
        <taxon>Mucoromycetes</taxon>
        <taxon>Mucorales</taxon>
        <taxon>Lichtheimiaceae</taxon>
        <taxon>Circinella</taxon>
    </lineage>
</organism>
<dbReference type="InterPro" id="IPR050301">
    <property type="entry name" value="NTE"/>
</dbReference>
<feature type="compositionally biased region" description="Low complexity" evidence="5">
    <location>
        <begin position="545"/>
        <end position="558"/>
    </location>
</feature>
<comment type="caution">
    <text evidence="7">The sequence shown here is derived from an EMBL/GenBank/DDBJ whole genome shotgun (WGS) entry which is preliminary data.</text>
</comment>
<dbReference type="EMBL" id="JAEPRB010000084">
    <property type="protein sequence ID" value="KAG2222374.1"/>
    <property type="molecule type" value="Genomic_DNA"/>
</dbReference>
<dbReference type="InterPro" id="IPR002641">
    <property type="entry name" value="PNPLA_dom"/>
</dbReference>